<keyword evidence="2 5" id="KW-0547">Nucleotide-binding</keyword>
<dbReference type="SUPFAM" id="SSF55874">
    <property type="entry name" value="ATPase domain of HSP90 chaperone/DNA topoisomerase II/histidine kinase"/>
    <property type="match status" value="1"/>
</dbReference>
<evidence type="ECO:0000256" key="3">
    <source>
        <dbReference type="ARBA" id="ARBA00022840"/>
    </source>
</evidence>
<dbReference type="PRINTS" id="PR00775">
    <property type="entry name" value="HEATSHOCK90"/>
</dbReference>
<evidence type="ECO:0000256" key="1">
    <source>
        <dbReference type="ARBA" id="ARBA00008239"/>
    </source>
</evidence>
<evidence type="ECO:0000256" key="6">
    <source>
        <dbReference type="SAM" id="MobiDB-lite"/>
    </source>
</evidence>
<accession>A0A7W7WNP1</accession>
<keyword evidence="8" id="KW-1185">Reference proteome</keyword>
<comment type="caution">
    <text evidence="7">The sequence shown here is derived from an EMBL/GenBank/DDBJ whole genome shotgun (WGS) entry which is preliminary data.</text>
</comment>
<dbReference type="RefSeq" id="WP_184533358.1">
    <property type="nucleotide sequence ID" value="NZ_JACHJW010000001.1"/>
</dbReference>
<name>A0A7W7WNP1_9ACTN</name>
<evidence type="ECO:0000313" key="8">
    <source>
        <dbReference type="Proteomes" id="UP000578819"/>
    </source>
</evidence>
<dbReference type="SUPFAM" id="SSF54211">
    <property type="entry name" value="Ribosomal protein S5 domain 2-like"/>
    <property type="match status" value="1"/>
</dbReference>
<feature type="region of interest" description="Disordered" evidence="6">
    <location>
        <begin position="600"/>
        <end position="626"/>
    </location>
</feature>
<evidence type="ECO:0000256" key="2">
    <source>
        <dbReference type="ARBA" id="ARBA00022741"/>
    </source>
</evidence>
<dbReference type="InterPro" id="IPR020568">
    <property type="entry name" value="Ribosomal_Su5_D2-typ_SF"/>
</dbReference>
<dbReference type="GO" id="GO:0140662">
    <property type="term" value="F:ATP-dependent protein folding chaperone"/>
    <property type="evidence" value="ECO:0007669"/>
    <property type="project" value="InterPro"/>
</dbReference>
<protein>
    <submittedName>
        <fullName evidence="7">Molecular chaperone HtpG</fullName>
    </submittedName>
</protein>
<dbReference type="GO" id="GO:0005524">
    <property type="term" value="F:ATP binding"/>
    <property type="evidence" value="ECO:0007669"/>
    <property type="project" value="UniProtKB-KW"/>
</dbReference>
<dbReference type="NCBIfam" id="NF010683">
    <property type="entry name" value="PRK14083.1"/>
    <property type="match status" value="1"/>
</dbReference>
<feature type="binding site" evidence="5">
    <location>
        <position position="30"/>
    </location>
    <ligand>
        <name>ATP</name>
        <dbReference type="ChEBI" id="CHEBI:30616"/>
    </ligand>
</feature>
<proteinExistence type="inferred from homology"/>
<dbReference type="Gene3D" id="3.30.565.10">
    <property type="entry name" value="Histidine kinase-like ATPase, C-terminal domain"/>
    <property type="match status" value="1"/>
</dbReference>
<feature type="compositionally biased region" description="Gly residues" evidence="6">
    <location>
        <begin position="602"/>
        <end position="614"/>
    </location>
</feature>
<organism evidence="7 8">
    <name type="scientific">Micromonospora polyrhachis</name>
    <dbReference type="NCBI Taxonomy" id="1282883"/>
    <lineage>
        <taxon>Bacteria</taxon>
        <taxon>Bacillati</taxon>
        <taxon>Actinomycetota</taxon>
        <taxon>Actinomycetes</taxon>
        <taxon>Micromonosporales</taxon>
        <taxon>Micromonosporaceae</taxon>
        <taxon>Micromonospora</taxon>
    </lineage>
</organism>
<reference evidence="7 8" key="1">
    <citation type="submission" date="2020-08" db="EMBL/GenBank/DDBJ databases">
        <title>Sequencing the genomes of 1000 actinobacteria strains.</title>
        <authorList>
            <person name="Klenk H.-P."/>
        </authorList>
    </citation>
    <scope>NUCLEOTIDE SEQUENCE [LARGE SCALE GENOMIC DNA]</scope>
    <source>
        <strain evidence="7 8">DSM 45886</strain>
    </source>
</reference>
<keyword evidence="4" id="KW-0143">Chaperone</keyword>
<dbReference type="GO" id="GO:0051082">
    <property type="term" value="F:unfolded protein binding"/>
    <property type="evidence" value="ECO:0007669"/>
    <property type="project" value="InterPro"/>
</dbReference>
<comment type="similarity">
    <text evidence="1">Belongs to the heat shock protein 90 family.</text>
</comment>
<evidence type="ECO:0000256" key="5">
    <source>
        <dbReference type="PIRSR" id="PIRSR002583-1"/>
    </source>
</evidence>
<dbReference type="Gene3D" id="3.30.230.80">
    <property type="match status" value="1"/>
</dbReference>
<dbReference type="EMBL" id="JACHJW010000001">
    <property type="protein sequence ID" value="MBB4957393.1"/>
    <property type="molecule type" value="Genomic_DNA"/>
</dbReference>
<dbReference type="PANTHER" id="PTHR11528">
    <property type="entry name" value="HEAT SHOCK PROTEIN 90 FAMILY MEMBER"/>
    <property type="match status" value="1"/>
</dbReference>
<sequence length="626" mass="68342">MERRFQVDLRGIVDLLSHHLYASPRVYARELLQNAADAITARRAADPDAAPGRVVVEPAVDGSLRVHDNGIGLTEEQVHTFLASVGRTSKRDELGFARQDYLGQFGIGLLSCFMVADTIEVVSRSAGGGPAVRWTGYADGRYAVEVDETARESVGTTVVLRPRPGGGHWLAPTQVRELVRSYGHLLDVDVVLTEPDGGPESEPERLTDPQAPWEVAYDDPEVRRAALLDYGAQLLGSRPMEVVDLKVPEAGLVGVGFVLPSAAAVGQGGHRVYLKRMLLSEDARELVPDWAFFLRCVVDTALLRPTASREALYADDLLDRVRESLGEQIRGWLLDLSVHHPDRLAAFLRVHHLGVKALAVRDDEMLRLVDAWLPFETSRGAMPLRTFRRGASMIRYVNTVDEFRSLAAIASAAGTPLVNAGYAYDAEILERLSRLDPKITVRRLDPGELAARLDPLSEEQERSVAGFLETARRALADLDCVPLIRQFDPVTVPALYIASQQAREQDNVRRNLAGADELWSDVLSAFADVEIEHRPELVFNWRHPLIRRIAGSPSGPALRNAVEALYGQALLAGHHPLRAADTAALNRSFLALLERSFAAPETGGGSTPTSGGGPAPAADTPSEEMP</sequence>
<dbReference type="InterPro" id="IPR036890">
    <property type="entry name" value="HATPase_C_sf"/>
</dbReference>
<dbReference type="InterPro" id="IPR001404">
    <property type="entry name" value="Hsp90_fam"/>
</dbReference>
<dbReference type="AlphaFoldDB" id="A0A7W7WNP1"/>
<feature type="binding site" evidence="5">
    <location>
        <position position="34"/>
    </location>
    <ligand>
        <name>ATP</name>
        <dbReference type="ChEBI" id="CHEBI:30616"/>
    </ligand>
</feature>
<gene>
    <name evidence="7" type="ORF">FHR38_001126</name>
</gene>
<feature type="binding site" evidence="5">
    <location>
        <position position="156"/>
    </location>
    <ligand>
        <name>ATP</name>
        <dbReference type="ChEBI" id="CHEBI:30616"/>
    </ligand>
</feature>
<evidence type="ECO:0000313" key="7">
    <source>
        <dbReference type="EMBL" id="MBB4957393.1"/>
    </source>
</evidence>
<dbReference type="Proteomes" id="UP000578819">
    <property type="component" value="Unassembled WGS sequence"/>
</dbReference>
<dbReference type="GO" id="GO:0016887">
    <property type="term" value="F:ATP hydrolysis activity"/>
    <property type="evidence" value="ECO:0007669"/>
    <property type="project" value="InterPro"/>
</dbReference>
<feature type="binding site" evidence="5">
    <location>
        <position position="68"/>
    </location>
    <ligand>
        <name>ATP</name>
        <dbReference type="ChEBI" id="CHEBI:30616"/>
    </ligand>
</feature>
<dbReference type="PIRSF" id="PIRSF002583">
    <property type="entry name" value="Hsp90"/>
    <property type="match status" value="1"/>
</dbReference>
<evidence type="ECO:0000256" key="4">
    <source>
        <dbReference type="ARBA" id="ARBA00023186"/>
    </source>
</evidence>
<keyword evidence="3 5" id="KW-0067">ATP-binding</keyword>
<dbReference type="InterPro" id="IPR020575">
    <property type="entry name" value="Hsp90_N"/>
</dbReference>